<accession>A0A4R7SW82</accession>
<dbReference type="AlphaFoldDB" id="A0A4R7SW82"/>
<dbReference type="OrthoDB" id="8114763at2"/>
<name>A0A4R7SW82_9ACTN</name>
<dbReference type="SUPFAM" id="SSF54427">
    <property type="entry name" value="NTF2-like"/>
    <property type="match status" value="1"/>
</dbReference>
<dbReference type="InterPro" id="IPR032710">
    <property type="entry name" value="NTF2-like_dom_sf"/>
</dbReference>
<dbReference type="Proteomes" id="UP000295151">
    <property type="component" value="Unassembled WGS sequence"/>
</dbReference>
<proteinExistence type="predicted"/>
<feature type="domain" description="DUF4440" evidence="1">
    <location>
        <begin position="9"/>
        <end position="113"/>
    </location>
</feature>
<dbReference type="InterPro" id="IPR027843">
    <property type="entry name" value="DUF4440"/>
</dbReference>
<dbReference type="Pfam" id="PF14534">
    <property type="entry name" value="DUF4440"/>
    <property type="match status" value="1"/>
</dbReference>
<comment type="caution">
    <text evidence="2">The sequence shown here is derived from an EMBL/GenBank/DDBJ whole genome shotgun (WGS) entry which is preliminary data.</text>
</comment>
<protein>
    <submittedName>
        <fullName evidence="2">Uncharacterized protein DUF4440</fullName>
    </submittedName>
</protein>
<evidence type="ECO:0000313" key="3">
    <source>
        <dbReference type="Proteomes" id="UP000295151"/>
    </source>
</evidence>
<sequence>MTVDSEALAVSAAWDAALVRTDAEAIAGFMADDWAYIGSTGATPKADIIAWIASGKLAHHTMETIGAARVNVHGETAVITARKQSTGSWDGVSYAADEWISEVFVVQAGRWRCILSHKCPAEV</sequence>
<dbReference type="Gene3D" id="3.10.450.50">
    <property type="match status" value="1"/>
</dbReference>
<keyword evidence="3" id="KW-1185">Reference proteome</keyword>
<evidence type="ECO:0000313" key="2">
    <source>
        <dbReference type="EMBL" id="TDU83109.1"/>
    </source>
</evidence>
<gene>
    <name evidence="2" type="ORF">EV138_5568</name>
</gene>
<dbReference type="RefSeq" id="WP_133982151.1">
    <property type="nucleotide sequence ID" value="NZ_SOCE01000002.1"/>
</dbReference>
<organism evidence="2 3">
    <name type="scientific">Kribbella voronezhensis</name>
    <dbReference type="NCBI Taxonomy" id="2512212"/>
    <lineage>
        <taxon>Bacteria</taxon>
        <taxon>Bacillati</taxon>
        <taxon>Actinomycetota</taxon>
        <taxon>Actinomycetes</taxon>
        <taxon>Propionibacteriales</taxon>
        <taxon>Kribbellaceae</taxon>
        <taxon>Kribbella</taxon>
    </lineage>
</organism>
<evidence type="ECO:0000259" key="1">
    <source>
        <dbReference type="Pfam" id="PF14534"/>
    </source>
</evidence>
<dbReference type="EMBL" id="SOCE01000002">
    <property type="protein sequence ID" value="TDU83109.1"/>
    <property type="molecule type" value="Genomic_DNA"/>
</dbReference>
<reference evidence="2 3" key="1">
    <citation type="submission" date="2019-03" db="EMBL/GenBank/DDBJ databases">
        <title>Genomic Encyclopedia of Type Strains, Phase III (KMG-III): the genomes of soil and plant-associated and newly described type strains.</title>
        <authorList>
            <person name="Whitman W."/>
        </authorList>
    </citation>
    <scope>NUCLEOTIDE SEQUENCE [LARGE SCALE GENOMIC DNA]</scope>
    <source>
        <strain evidence="2 3">VKM Ac-2575</strain>
    </source>
</reference>